<dbReference type="InterPro" id="IPR008972">
    <property type="entry name" value="Cupredoxin"/>
</dbReference>
<dbReference type="Pfam" id="PF07732">
    <property type="entry name" value="Cu-oxidase_3"/>
    <property type="match status" value="1"/>
</dbReference>
<dbReference type="Pfam" id="PF00394">
    <property type="entry name" value="Cu-oxidase"/>
    <property type="match status" value="1"/>
</dbReference>
<feature type="domain" description="Plastocyanin-like" evidence="7">
    <location>
        <begin position="54"/>
        <end position="163"/>
    </location>
</feature>
<dbReference type="PROSITE" id="PS51318">
    <property type="entry name" value="TAT"/>
    <property type="match status" value="1"/>
</dbReference>
<dbReference type="GO" id="GO:0042597">
    <property type="term" value="C:periplasmic space"/>
    <property type="evidence" value="ECO:0007669"/>
    <property type="project" value="InterPro"/>
</dbReference>
<dbReference type="GO" id="GO:0005507">
    <property type="term" value="F:copper ion binding"/>
    <property type="evidence" value="ECO:0007669"/>
    <property type="project" value="InterPro"/>
</dbReference>
<accession>A0A2P0QIN5</accession>
<dbReference type="PANTHER" id="PTHR11709:SF394">
    <property type="entry name" value="FI03373P-RELATED"/>
    <property type="match status" value="1"/>
</dbReference>
<name>A0A2P0QIN5_PSESF</name>
<keyword evidence="2" id="KW-0732">Signal</keyword>
<dbReference type="InterPro" id="IPR002355">
    <property type="entry name" value="Cu_oxidase_Cu_BS"/>
</dbReference>
<reference evidence="8" key="1">
    <citation type="submission" date="2016-03" db="EMBL/GenBank/DDBJ databases">
        <title>The evolution of Pseudomonas syringae pv. actinidiae in New Zealand.</title>
        <authorList>
            <person name="Taiaroa G."/>
            <person name="Poulter R.T.M."/>
            <person name="Lamont I."/>
            <person name="Stockwell P."/>
            <person name="Butler M.I."/>
        </authorList>
    </citation>
    <scope>NUCLEOTIDE SEQUENCE</scope>
    <source>
        <strain evidence="8">SR121</strain>
    </source>
</reference>
<dbReference type="SUPFAM" id="SSF49503">
    <property type="entry name" value="Cupredoxins"/>
    <property type="match status" value="3"/>
</dbReference>
<dbReference type="Gene3D" id="2.60.40.420">
    <property type="entry name" value="Cupredoxins - blue copper proteins"/>
    <property type="match status" value="3"/>
</dbReference>
<dbReference type="InterPro" id="IPR019546">
    <property type="entry name" value="TAT_signal_bac_arc"/>
</dbReference>
<feature type="domain" description="Plastocyanin-like" evidence="5">
    <location>
        <begin position="172"/>
        <end position="346"/>
    </location>
</feature>
<dbReference type="InterPro" id="IPR033138">
    <property type="entry name" value="Cu_oxidase_CS"/>
</dbReference>
<proteinExistence type="predicted"/>
<dbReference type="AlphaFoldDB" id="A0A2P0QIN5"/>
<keyword evidence="4" id="KW-0186">Copper</keyword>
<dbReference type="CDD" id="cd13874">
    <property type="entry name" value="CuRO_2_CopA"/>
    <property type="match status" value="1"/>
</dbReference>
<dbReference type="EMBL" id="KX009066">
    <property type="protein sequence ID" value="ARO45490.1"/>
    <property type="molecule type" value="Genomic_DNA"/>
</dbReference>
<evidence type="ECO:0000259" key="6">
    <source>
        <dbReference type="Pfam" id="PF07731"/>
    </source>
</evidence>
<dbReference type="InterPro" id="IPR034279">
    <property type="entry name" value="CuRO_3_CopA"/>
</dbReference>
<evidence type="ECO:0000313" key="8">
    <source>
        <dbReference type="EMBL" id="ARO45490.1"/>
    </source>
</evidence>
<dbReference type="InterPro" id="IPR001117">
    <property type="entry name" value="Cu-oxidase_2nd"/>
</dbReference>
<sequence>MHSKTSRRTFVKGLAAGGILGGLGLWRTPVWAVTSPGMPSVLSGNEFDLFIGESPVNITGSPRTAMTINGSLPGPLLRWREGETVTLRVKNRLDQDTSIHWHGIILPANMDGVPGLSFHGIAPDGMYEYKFKLHQNGTYWYHSHSGLQEQAGVYGPIVIDSKEPEPFQYDRDYVVMLTDWTDEDPSRVMAKLKKQSGYYNHHKRTVGDFIDDVSSKGWSSTVADRKMWAEMNMSPTDLGDVSADTYTYLMNGQAPNGNWTGIFKPGEKLRLRFINGSAMSYFDVRIPGLKMTVVAADGQHVKPVSVDEFRIAVAETYDVIVETATDEAYTIFAQSMDRTGYASGTLAVRDGLKAPIPAIDPRPIVTMDDMGMGGMAGMDHGSSGGMSGGDMAGMDHSKMAGMNQGDMTGMTGMDSGDMTNMAGMDHSKMAGMDKGDMSNMAGMDHSKMAGMDKGDMSNMAGMDHSKMAGMDKGDMSNMAGMDHSKMAGMGSGDMSGMAGMGGMGGEMQTHPASETNNPLVDMQAMSPTPKLNDPGIGLRNNGRRVLTYSDLKSTFQDPDGREPNRTIELHLTGHMEKFSWSFNGIKFSDAEPLRLKYGERLRITLVNDTMMTHPIHLHGMWSDLEDENGKFMVRKHTIDMPPGTKRSYRVTADALGRWAYHCHLLFHMEMGMFREVRVDE</sequence>
<evidence type="ECO:0000256" key="3">
    <source>
        <dbReference type="ARBA" id="ARBA00023002"/>
    </source>
</evidence>
<dbReference type="InterPro" id="IPR011707">
    <property type="entry name" value="Cu-oxidase-like_N"/>
</dbReference>
<dbReference type="CDD" id="cd13896">
    <property type="entry name" value="CuRO_3_CopA"/>
    <property type="match status" value="1"/>
</dbReference>
<keyword evidence="3" id="KW-0560">Oxidoreductase</keyword>
<evidence type="ECO:0000256" key="2">
    <source>
        <dbReference type="ARBA" id="ARBA00022729"/>
    </source>
</evidence>
<feature type="domain" description="Plastocyanin-like" evidence="6">
    <location>
        <begin position="562"/>
        <end position="679"/>
    </location>
</feature>
<dbReference type="PROSITE" id="PS00080">
    <property type="entry name" value="MULTICOPPER_OXIDASE2"/>
    <property type="match status" value="1"/>
</dbReference>
<evidence type="ECO:0000256" key="1">
    <source>
        <dbReference type="ARBA" id="ARBA00022723"/>
    </source>
</evidence>
<evidence type="ECO:0000259" key="5">
    <source>
        <dbReference type="Pfam" id="PF00394"/>
    </source>
</evidence>
<dbReference type="NCBIfam" id="TIGR01409">
    <property type="entry name" value="TAT_signal_seq"/>
    <property type="match status" value="1"/>
</dbReference>
<dbReference type="InterPro" id="IPR011706">
    <property type="entry name" value="Cu-oxidase_C"/>
</dbReference>
<dbReference type="CDD" id="cd13848">
    <property type="entry name" value="CuRO_1_CopA"/>
    <property type="match status" value="1"/>
</dbReference>
<dbReference type="InterPro" id="IPR034282">
    <property type="entry name" value="CuRO_2_CopA"/>
</dbReference>
<organism evidence="8">
    <name type="scientific">Pseudomonas syringae pv. actinidiae</name>
    <dbReference type="NCBI Taxonomy" id="103796"/>
    <lineage>
        <taxon>Bacteria</taxon>
        <taxon>Pseudomonadati</taxon>
        <taxon>Pseudomonadota</taxon>
        <taxon>Gammaproteobacteria</taxon>
        <taxon>Pseudomonadales</taxon>
        <taxon>Pseudomonadaceae</taxon>
        <taxon>Pseudomonas</taxon>
        <taxon>Pseudomonas syringae</taxon>
    </lineage>
</organism>
<keyword evidence="1" id="KW-0479">Metal-binding</keyword>
<dbReference type="InterPro" id="IPR034284">
    <property type="entry name" value="CuRO_1_CopA"/>
</dbReference>
<dbReference type="GO" id="GO:0016491">
    <property type="term" value="F:oxidoreductase activity"/>
    <property type="evidence" value="ECO:0007669"/>
    <property type="project" value="UniProtKB-KW"/>
</dbReference>
<evidence type="ECO:0000259" key="7">
    <source>
        <dbReference type="Pfam" id="PF07732"/>
    </source>
</evidence>
<dbReference type="Pfam" id="PF07731">
    <property type="entry name" value="Cu-oxidase_2"/>
    <property type="match status" value="1"/>
</dbReference>
<dbReference type="PANTHER" id="PTHR11709">
    <property type="entry name" value="MULTI-COPPER OXIDASE"/>
    <property type="match status" value="1"/>
</dbReference>
<protein>
    <submittedName>
        <fullName evidence="8">Multicopper oxidase, CopA</fullName>
    </submittedName>
</protein>
<dbReference type="InterPro" id="IPR006311">
    <property type="entry name" value="TAT_signal"/>
</dbReference>
<dbReference type="InterPro" id="IPR006376">
    <property type="entry name" value="Cu-R_CopA"/>
</dbReference>
<evidence type="ECO:0000256" key="4">
    <source>
        <dbReference type="ARBA" id="ARBA00023008"/>
    </source>
</evidence>
<dbReference type="NCBIfam" id="TIGR01480">
    <property type="entry name" value="copper_res_A"/>
    <property type="match status" value="1"/>
</dbReference>
<dbReference type="PROSITE" id="PS00079">
    <property type="entry name" value="MULTICOPPER_OXIDASE1"/>
    <property type="match status" value="1"/>
</dbReference>
<dbReference type="InterPro" id="IPR045087">
    <property type="entry name" value="Cu-oxidase_fam"/>
</dbReference>